<dbReference type="InterPro" id="IPR012341">
    <property type="entry name" value="6hp_glycosidase-like_sf"/>
</dbReference>
<keyword evidence="4" id="KW-1185">Reference proteome</keyword>
<evidence type="ECO:0000313" key="3">
    <source>
        <dbReference type="EMBL" id="MFC3965443.1"/>
    </source>
</evidence>
<dbReference type="Proteomes" id="UP001595696">
    <property type="component" value="Unassembled WGS sequence"/>
</dbReference>
<accession>A0ABV8DZ59</accession>
<dbReference type="InterPro" id="IPR008928">
    <property type="entry name" value="6-hairpin_glycosidase_sf"/>
</dbReference>
<dbReference type="Pfam" id="PF22422">
    <property type="entry name" value="MGH1-like_GH"/>
    <property type="match status" value="1"/>
</dbReference>
<dbReference type="Gene3D" id="1.50.10.10">
    <property type="match status" value="1"/>
</dbReference>
<evidence type="ECO:0000259" key="2">
    <source>
        <dbReference type="Pfam" id="PF22422"/>
    </source>
</evidence>
<dbReference type="SUPFAM" id="SSF48208">
    <property type="entry name" value="Six-hairpin glycosidases"/>
    <property type="match status" value="1"/>
</dbReference>
<comment type="caution">
    <text evidence="3">The sequence shown here is derived from an EMBL/GenBank/DDBJ whole genome shotgun (WGS) entry which is preliminary data.</text>
</comment>
<name>A0ABV8DZ59_9NOCA</name>
<feature type="domain" description="Mannosylglycerate hydrolase MGH1-like glycoside hydrolase" evidence="2">
    <location>
        <begin position="334"/>
        <end position="584"/>
    </location>
</feature>
<dbReference type="EMBL" id="JBHSAX010000019">
    <property type="protein sequence ID" value="MFC3965443.1"/>
    <property type="molecule type" value="Genomic_DNA"/>
</dbReference>
<gene>
    <name evidence="3" type="ORF">ACFO0B_25925</name>
</gene>
<protein>
    <submittedName>
        <fullName evidence="3">Glycogen debranching N-terminal domain-containing protein</fullName>
    </submittedName>
</protein>
<dbReference type="InterPro" id="IPR032856">
    <property type="entry name" value="GDE_N_bis"/>
</dbReference>
<evidence type="ECO:0000259" key="1">
    <source>
        <dbReference type="Pfam" id="PF14742"/>
    </source>
</evidence>
<proteinExistence type="predicted"/>
<organism evidence="3 4">
    <name type="scientific">Nocardia jiangsuensis</name>
    <dbReference type="NCBI Taxonomy" id="1691563"/>
    <lineage>
        <taxon>Bacteria</taxon>
        <taxon>Bacillati</taxon>
        <taxon>Actinomycetota</taxon>
        <taxon>Actinomycetes</taxon>
        <taxon>Mycobacteriales</taxon>
        <taxon>Nocardiaceae</taxon>
        <taxon>Nocardia</taxon>
    </lineage>
</organism>
<evidence type="ECO:0000313" key="4">
    <source>
        <dbReference type="Proteomes" id="UP001595696"/>
    </source>
</evidence>
<reference evidence="4" key="1">
    <citation type="journal article" date="2019" name="Int. J. Syst. Evol. Microbiol.">
        <title>The Global Catalogue of Microorganisms (GCM) 10K type strain sequencing project: providing services to taxonomists for standard genome sequencing and annotation.</title>
        <authorList>
            <consortium name="The Broad Institute Genomics Platform"/>
            <consortium name="The Broad Institute Genome Sequencing Center for Infectious Disease"/>
            <person name="Wu L."/>
            <person name="Ma J."/>
        </authorList>
    </citation>
    <scope>NUCLEOTIDE SEQUENCE [LARGE SCALE GENOMIC DNA]</scope>
    <source>
        <strain evidence="4">CGMCC 4.7330</strain>
    </source>
</reference>
<dbReference type="InterPro" id="IPR054491">
    <property type="entry name" value="MGH1-like_GH"/>
</dbReference>
<dbReference type="RefSeq" id="WP_378615218.1">
    <property type="nucleotide sequence ID" value="NZ_JBHSAX010000019.1"/>
</dbReference>
<dbReference type="Pfam" id="PF14742">
    <property type="entry name" value="GDE_N_bis"/>
    <property type="match status" value="1"/>
</dbReference>
<feature type="domain" description="Putative glycogen debranching enzyme N-terminal" evidence="1">
    <location>
        <begin position="24"/>
        <end position="203"/>
    </location>
</feature>
<sequence>MTEPQTLPHRGELPFDTSPQTVTLVEATTFCASDPRGDIGGAAAGLYYRDTRLLSRWELLVDGHPAEQLALDVPEPDEARFVLRVPPRTGLADSTLLIERRRLVGEGLAETITVRNLGHEDTVLGLVLHADADFAGLLAVKQGRAHQVPVEATPAEHELLLHDQSGTGHGVAVRASGPAPVIVPGQLRWQAMVPAQGEWETRLLVQPISGHRRVEVTCLDRCAEHPARHWRATPTALTATAPALDLVLRRTDTDLGALRIEDSAAGAGYVAAGAPWFMTLFGRDSLLTSWMTLPLDHGLALSTLRELAATQGARVDAFTEEQPGRIMHELRHGGRDWHDAVTYGSVDATPLFVVLLAEARRWGAPDAEVAALLPAADAALRWITEYGDRDGDGFVEYRRLSDQGPVNQGWKGSFDAVTDARGRAAGPSIALAEVQGYVYAAYLARAELAAAFGDAGTGAVMRAAAEELRARFDEAFWIPKHGWYALGLDGDKQQIDALTSNAAQCLWTGIVADERAEELVDRLAGPAMNSGFGLRTLADGMGAYNPMSYHNGSIWPHDTALAVAGLARYRHVRGAAELAESLAAGLLDAAERFGGRLPELFCGFPRARFDPPIPYPAACSPQALASAAPLLLIRALLGLEPDLPRRTLLLTPRLPAAWGEVRLTDLRLGGATVHVIARGDTARVEGLPAGWHLDIR</sequence>